<protein>
    <submittedName>
        <fullName evidence="7">Ca-activated chloride channel family protein</fullName>
    </submittedName>
</protein>
<keyword evidence="4 5" id="KW-0472">Membrane</keyword>
<dbReference type="PANTHER" id="PTHR22550">
    <property type="entry name" value="SPORE GERMINATION PROTEIN"/>
    <property type="match status" value="1"/>
</dbReference>
<evidence type="ECO:0000256" key="4">
    <source>
        <dbReference type="ARBA" id="ARBA00023136"/>
    </source>
</evidence>
<evidence type="ECO:0000259" key="6">
    <source>
        <dbReference type="PROSITE" id="PS50234"/>
    </source>
</evidence>
<accession>A0A1H1CY59</accession>
<evidence type="ECO:0000256" key="5">
    <source>
        <dbReference type="SAM" id="Phobius"/>
    </source>
</evidence>
<organism evidence="7 8">
    <name type="scientific">Chryseobacterium soldanellicola</name>
    <dbReference type="NCBI Taxonomy" id="311333"/>
    <lineage>
        <taxon>Bacteria</taxon>
        <taxon>Pseudomonadati</taxon>
        <taxon>Bacteroidota</taxon>
        <taxon>Flavobacteriia</taxon>
        <taxon>Flavobacteriales</taxon>
        <taxon>Weeksellaceae</taxon>
        <taxon>Chryseobacterium group</taxon>
        <taxon>Chryseobacterium</taxon>
    </lineage>
</organism>
<dbReference type="STRING" id="311333.SAMN05421664_2189"/>
<sequence length="335" mass="38123">MDWYLGNYWYLLLLLLLPLFAFFLIRYLKWKNKKREIFAESKFHEELFEKKSAFTKFFPVLYLLATLFLIFSIIDLLSGSEEVETQQKLNNVIFMLDVSNSMNAEDVNPSRLTEAKNLMINTMQKMRNDKIGIVIFAGQAASIMPLTTDYNSAETYINAIETNSMQIQGTDFLKAMEIAVQKFKNVNKGSRKVVLLSDGEDNEGNDDEAIRLANKEGIMITSVGIGSEEGAPVPEYVFGQLMGYKSDRNGQTVISKRQTEALSKMAQATGGTYIDGNNINEAPDRILDALNKKMSSMVTTVKSQNANHYYQYFLAVSIFFFAIIYIFNPKRDFNV</sequence>
<dbReference type="Pfam" id="PF13519">
    <property type="entry name" value="VWA_2"/>
    <property type="match status" value="1"/>
</dbReference>
<dbReference type="InterPro" id="IPR050768">
    <property type="entry name" value="UPF0353/GerABKA_families"/>
</dbReference>
<dbReference type="OrthoDB" id="6206554at2"/>
<reference evidence="8" key="1">
    <citation type="submission" date="2016-10" db="EMBL/GenBank/DDBJ databases">
        <authorList>
            <person name="Varghese N."/>
            <person name="Submissions S."/>
        </authorList>
    </citation>
    <scope>NUCLEOTIDE SEQUENCE [LARGE SCALE GENOMIC DNA]</scope>
    <source>
        <strain evidence="8">DSM 17072</strain>
    </source>
</reference>
<keyword evidence="3 5" id="KW-1133">Transmembrane helix</keyword>
<evidence type="ECO:0000256" key="2">
    <source>
        <dbReference type="ARBA" id="ARBA00022692"/>
    </source>
</evidence>
<name>A0A1H1CY59_9FLAO</name>
<evidence type="ECO:0000313" key="7">
    <source>
        <dbReference type="EMBL" id="SDQ69154.1"/>
    </source>
</evidence>
<dbReference type="SUPFAM" id="SSF53300">
    <property type="entry name" value="vWA-like"/>
    <property type="match status" value="1"/>
</dbReference>
<keyword evidence="8" id="KW-1185">Reference proteome</keyword>
<dbReference type="PANTHER" id="PTHR22550:SF5">
    <property type="entry name" value="LEUCINE ZIPPER PROTEIN 4"/>
    <property type="match status" value="1"/>
</dbReference>
<dbReference type="RefSeq" id="WP_089755789.1">
    <property type="nucleotide sequence ID" value="NZ_FNKL01000003.1"/>
</dbReference>
<dbReference type="InterPro" id="IPR002035">
    <property type="entry name" value="VWF_A"/>
</dbReference>
<evidence type="ECO:0000313" key="8">
    <source>
        <dbReference type="Proteomes" id="UP000199627"/>
    </source>
</evidence>
<dbReference type="InterPro" id="IPR036465">
    <property type="entry name" value="vWFA_dom_sf"/>
</dbReference>
<proteinExistence type="predicted"/>
<gene>
    <name evidence="7" type="ORF">SAMN05421664_2189</name>
</gene>
<evidence type="ECO:0000256" key="3">
    <source>
        <dbReference type="ARBA" id="ARBA00022989"/>
    </source>
</evidence>
<keyword evidence="1" id="KW-1003">Cell membrane</keyword>
<evidence type="ECO:0000256" key="1">
    <source>
        <dbReference type="ARBA" id="ARBA00022475"/>
    </source>
</evidence>
<dbReference type="EMBL" id="FNKL01000003">
    <property type="protein sequence ID" value="SDQ69154.1"/>
    <property type="molecule type" value="Genomic_DNA"/>
</dbReference>
<feature type="domain" description="VWFA" evidence="6">
    <location>
        <begin position="91"/>
        <end position="269"/>
    </location>
</feature>
<keyword evidence="2 5" id="KW-0812">Transmembrane</keyword>
<feature type="transmembrane region" description="Helical" evidence="5">
    <location>
        <begin position="309"/>
        <end position="327"/>
    </location>
</feature>
<feature type="transmembrane region" description="Helical" evidence="5">
    <location>
        <begin position="57"/>
        <end position="77"/>
    </location>
</feature>
<dbReference type="Gene3D" id="3.40.50.410">
    <property type="entry name" value="von Willebrand factor, type A domain"/>
    <property type="match status" value="1"/>
</dbReference>
<dbReference type="PROSITE" id="PS50234">
    <property type="entry name" value="VWFA"/>
    <property type="match status" value="1"/>
</dbReference>
<dbReference type="SMART" id="SM00327">
    <property type="entry name" value="VWA"/>
    <property type="match status" value="1"/>
</dbReference>
<feature type="transmembrane region" description="Helical" evidence="5">
    <location>
        <begin position="6"/>
        <end position="25"/>
    </location>
</feature>
<dbReference type="Proteomes" id="UP000199627">
    <property type="component" value="Unassembled WGS sequence"/>
</dbReference>
<dbReference type="AlphaFoldDB" id="A0A1H1CY59"/>